<keyword evidence="12" id="KW-0131">Cell cycle</keyword>
<evidence type="ECO:0000256" key="13">
    <source>
        <dbReference type="ARBA" id="ARBA00023316"/>
    </source>
</evidence>
<keyword evidence="23" id="KW-1185">Reference proteome</keyword>
<comment type="pathway">
    <text evidence="2">Cell wall biogenesis; peptidoglycan biosynthesis.</text>
</comment>
<comment type="similarity">
    <text evidence="16">Belongs to the SEDS family. FtsW subfamily.</text>
</comment>
<evidence type="ECO:0000256" key="1">
    <source>
        <dbReference type="ARBA" id="ARBA00004651"/>
    </source>
</evidence>
<feature type="transmembrane region" description="Helical" evidence="21">
    <location>
        <begin position="113"/>
        <end position="130"/>
    </location>
</feature>
<dbReference type="PANTHER" id="PTHR30474">
    <property type="entry name" value="CELL CYCLE PROTEIN"/>
    <property type="match status" value="1"/>
</dbReference>
<dbReference type="PANTHER" id="PTHR30474:SF2">
    <property type="entry name" value="PEPTIDOGLYCAN GLYCOSYLTRANSFERASE FTSW-RELATED"/>
    <property type="match status" value="1"/>
</dbReference>
<evidence type="ECO:0000256" key="8">
    <source>
        <dbReference type="ARBA" id="ARBA00022960"/>
    </source>
</evidence>
<proteinExistence type="inferred from homology"/>
<feature type="transmembrane region" description="Helical" evidence="21">
    <location>
        <begin position="164"/>
        <end position="180"/>
    </location>
</feature>
<dbReference type="GO" id="GO:0005886">
    <property type="term" value="C:plasma membrane"/>
    <property type="evidence" value="ECO:0007669"/>
    <property type="project" value="UniProtKB-SubCell"/>
</dbReference>
<reference evidence="22 23" key="1">
    <citation type="submission" date="2020-08" db="EMBL/GenBank/DDBJ databases">
        <title>Genomic Encyclopedia of Type Strains, Phase IV (KMG-V): Genome sequencing to study the core and pangenomes of soil and plant-associated prokaryotes.</title>
        <authorList>
            <person name="Whitman W."/>
        </authorList>
    </citation>
    <scope>NUCLEOTIDE SEQUENCE [LARGE SCALE GENOMIC DNA]</scope>
    <source>
        <strain evidence="22 23">M8UP14</strain>
    </source>
</reference>
<dbReference type="GO" id="GO:0071555">
    <property type="term" value="P:cell wall organization"/>
    <property type="evidence" value="ECO:0007669"/>
    <property type="project" value="UniProtKB-KW"/>
</dbReference>
<dbReference type="NCBIfam" id="TIGR02614">
    <property type="entry name" value="ftsW"/>
    <property type="match status" value="1"/>
</dbReference>
<evidence type="ECO:0000256" key="20">
    <source>
        <dbReference type="ARBA" id="ARBA00049902"/>
    </source>
</evidence>
<dbReference type="EMBL" id="JACHIP010000001">
    <property type="protein sequence ID" value="MBB5056026.1"/>
    <property type="molecule type" value="Genomic_DNA"/>
</dbReference>
<keyword evidence="7 21" id="KW-0812">Transmembrane</keyword>
<protein>
    <recommendedName>
        <fullName evidence="17">Probable peptidoglycan glycosyltransferase FtsW</fullName>
        <ecNumber evidence="19">2.4.99.28</ecNumber>
    </recommendedName>
    <alternativeName>
        <fullName evidence="18">Cell division protein FtsW</fullName>
    </alternativeName>
    <alternativeName>
        <fullName evidence="15">Cell wall polymerase</fullName>
    </alternativeName>
    <alternativeName>
        <fullName evidence="14">Peptidoglycan polymerase</fullName>
    </alternativeName>
</protein>
<evidence type="ECO:0000313" key="22">
    <source>
        <dbReference type="EMBL" id="MBB5056026.1"/>
    </source>
</evidence>
<dbReference type="AlphaFoldDB" id="A0A7W8E266"/>
<keyword evidence="10 21" id="KW-1133">Transmembrane helix</keyword>
<keyword evidence="13" id="KW-0961">Cell wall biogenesis/degradation</keyword>
<sequence length="364" mass="39959">MAKRVGVDKWLFGTVLLLVLFGLVTVFSASAVMAKDQYGSPYPYMLKQAFWAGMGLLALVALMKIDYRRYNNRKVVIGAVGVTIQLLVAVFAAPGSHHTHRWFRFGGLSTFQPSELATPVMILFLAYFLQTRLHQMDDYKGTILKAVAPPLLMIALILKEPDLGTALVCAGVMLFMLYLAGMQMRYIWIGGLAAVPVLGYMLFFVPWRLARMKVFLDPEADPRGAGFHILQSLIAVGTGGIRGLGLMEGRQKLFYLPEPHTDFIFANVCEELGLIGAIGLIALFVALAYRGMRAAYLSTDPFARFMAFGITSAIIIQAFFNMSVAVALVPTKGITLPFISYGGTSLFVTLACMGVLLNITREID</sequence>
<evidence type="ECO:0000256" key="6">
    <source>
        <dbReference type="ARBA" id="ARBA00022679"/>
    </source>
</evidence>
<dbReference type="EC" id="2.4.99.28" evidence="19"/>
<evidence type="ECO:0000256" key="2">
    <source>
        <dbReference type="ARBA" id="ARBA00004752"/>
    </source>
</evidence>
<dbReference type="GO" id="GO:0008360">
    <property type="term" value="P:regulation of cell shape"/>
    <property type="evidence" value="ECO:0007669"/>
    <property type="project" value="UniProtKB-KW"/>
</dbReference>
<evidence type="ECO:0000256" key="21">
    <source>
        <dbReference type="SAM" id="Phobius"/>
    </source>
</evidence>
<dbReference type="Pfam" id="PF01098">
    <property type="entry name" value="FTSW_RODA_SPOVE"/>
    <property type="match status" value="1"/>
</dbReference>
<organism evidence="22 23">
    <name type="scientific">Granulicella aggregans</name>
    <dbReference type="NCBI Taxonomy" id="474949"/>
    <lineage>
        <taxon>Bacteria</taxon>
        <taxon>Pseudomonadati</taxon>
        <taxon>Acidobacteriota</taxon>
        <taxon>Terriglobia</taxon>
        <taxon>Terriglobales</taxon>
        <taxon>Acidobacteriaceae</taxon>
        <taxon>Granulicella</taxon>
    </lineage>
</organism>
<evidence type="ECO:0000256" key="12">
    <source>
        <dbReference type="ARBA" id="ARBA00023306"/>
    </source>
</evidence>
<evidence type="ECO:0000256" key="7">
    <source>
        <dbReference type="ARBA" id="ARBA00022692"/>
    </source>
</evidence>
<feature type="transmembrane region" description="Helical" evidence="21">
    <location>
        <begin position="272"/>
        <end position="290"/>
    </location>
</feature>
<evidence type="ECO:0000256" key="3">
    <source>
        <dbReference type="ARBA" id="ARBA00022475"/>
    </source>
</evidence>
<evidence type="ECO:0000313" key="23">
    <source>
        <dbReference type="Proteomes" id="UP000540989"/>
    </source>
</evidence>
<evidence type="ECO:0000256" key="5">
    <source>
        <dbReference type="ARBA" id="ARBA00022676"/>
    </source>
</evidence>
<keyword evidence="6" id="KW-0808">Transferase</keyword>
<keyword evidence="9" id="KW-0573">Peptidoglycan synthesis</keyword>
<comment type="subcellular location">
    <subcellularLocation>
        <location evidence="1">Cell membrane</location>
        <topology evidence="1">Multi-pass membrane protein</topology>
    </subcellularLocation>
</comment>
<dbReference type="InterPro" id="IPR001182">
    <property type="entry name" value="FtsW/RodA"/>
</dbReference>
<feature type="transmembrane region" description="Helical" evidence="21">
    <location>
        <begin position="187"/>
        <end position="207"/>
    </location>
</feature>
<evidence type="ECO:0000256" key="19">
    <source>
        <dbReference type="ARBA" id="ARBA00044770"/>
    </source>
</evidence>
<evidence type="ECO:0000256" key="17">
    <source>
        <dbReference type="ARBA" id="ARBA00041185"/>
    </source>
</evidence>
<dbReference type="InterPro" id="IPR013437">
    <property type="entry name" value="FtsW"/>
</dbReference>
<evidence type="ECO:0000256" key="14">
    <source>
        <dbReference type="ARBA" id="ARBA00032370"/>
    </source>
</evidence>
<dbReference type="GO" id="GO:0015648">
    <property type="term" value="F:lipid-linked peptidoglycan transporter activity"/>
    <property type="evidence" value="ECO:0007669"/>
    <property type="project" value="TreeGrafter"/>
</dbReference>
<feature type="transmembrane region" description="Helical" evidence="21">
    <location>
        <begin position="338"/>
        <end position="359"/>
    </location>
</feature>
<keyword evidence="3" id="KW-1003">Cell membrane</keyword>
<name>A0A7W8E266_9BACT</name>
<keyword evidence="4 22" id="KW-0132">Cell division</keyword>
<evidence type="ECO:0000256" key="9">
    <source>
        <dbReference type="ARBA" id="ARBA00022984"/>
    </source>
</evidence>
<evidence type="ECO:0000256" key="15">
    <source>
        <dbReference type="ARBA" id="ARBA00033270"/>
    </source>
</evidence>
<evidence type="ECO:0000256" key="4">
    <source>
        <dbReference type="ARBA" id="ARBA00022618"/>
    </source>
</evidence>
<feature type="transmembrane region" description="Helical" evidence="21">
    <location>
        <begin position="75"/>
        <end position="93"/>
    </location>
</feature>
<dbReference type="GO" id="GO:0051301">
    <property type="term" value="P:cell division"/>
    <property type="evidence" value="ECO:0007669"/>
    <property type="project" value="UniProtKB-KW"/>
</dbReference>
<comment type="caution">
    <text evidence="22">The sequence shown here is derived from an EMBL/GenBank/DDBJ whole genome shotgun (WGS) entry which is preliminary data.</text>
</comment>
<evidence type="ECO:0000256" key="18">
    <source>
        <dbReference type="ARBA" id="ARBA00041418"/>
    </source>
</evidence>
<accession>A0A7W8E266</accession>
<feature type="transmembrane region" description="Helical" evidence="21">
    <location>
        <begin position="44"/>
        <end position="63"/>
    </location>
</feature>
<evidence type="ECO:0000256" key="11">
    <source>
        <dbReference type="ARBA" id="ARBA00023136"/>
    </source>
</evidence>
<dbReference type="Proteomes" id="UP000540989">
    <property type="component" value="Unassembled WGS sequence"/>
</dbReference>
<dbReference type="GO" id="GO:0008955">
    <property type="term" value="F:peptidoglycan glycosyltransferase activity"/>
    <property type="evidence" value="ECO:0007669"/>
    <property type="project" value="UniProtKB-EC"/>
</dbReference>
<keyword evidence="11 21" id="KW-0472">Membrane</keyword>
<dbReference type="RefSeq" id="WP_184213734.1">
    <property type="nucleotide sequence ID" value="NZ_JACHIP010000001.1"/>
</dbReference>
<gene>
    <name evidence="22" type="ORF">HDF16_000695</name>
</gene>
<evidence type="ECO:0000256" key="10">
    <source>
        <dbReference type="ARBA" id="ARBA00022989"/>
    </source>
</evidence>
<dbReference type="GO" id="GO:0009252">
    <property type="term" value="P:peptidoglycan biosynthetic process"/>
    <property type="evidence" value="ECO:0007669"/>
    <property type="project" value="UniProtKB-KW"/>
</dbReference>
<keyword evidence="5" id="KW-0328">Glycosyltransferase</keyword>
<dbReference type="GO" id="GO:0032153">
    <property type="term" value="C:cell division site"/>
    <property type="evidence" value="ECO:0007669"/>
    <property type="project" value="TreeGrafter"/>
</dbReference>
<comment type="catalytic activity">
    <reaction evidence="20">
        <text>[GlcNAc-(1-&gt;4)-Mur2Ac(oyl-L-Ala-gamma-D-Glu-L-Lys-D-Ala-D-Ala)](n)-di-trans,octa-cis-undecaprenyl diphosphate + beta-D-GlcNAc-(1-&gt;4)-Mur2Ac(oyl-L-Ala-gamma-D-Glu-L-Lys-D-Ala-D-Ala)-di-trans,octa-cis-undecaprenyl diphosphate = [GlcNAc-(1-&gt;4)-Mur2Ac(oyl-L-Ala-gamma-D-Glu-L-Lys-D-Ala-D-Ala)](n+1)-di-trans,octa-cis-undecaprenyl diphosphate + di-trans,octa-cis-undecaprenyl diphosphate + H(+)</text>
        <dbReference type="Rhea" id="RHEA:23708"/>
        <dbReference type="Rhea" id="RHEA-COMP:9602"/>
        <dbReference type="Rhea" id="RHEA-COMP:9603"/>
        <dbReference type="ChEBI" id="CHEBI:15378"/>
        <dbReference type="ChEBI" id="CHEBI:58405"/>
        <dbReference type="ChEBI" id="CHEBI:60033"/>
        <dbReference type="ChEBI" id="CHEBI:78435"/>
        <dbReference type="EC" id="2.4.99.28"/>
    </reaction>
</comment>
<feature type="transmembrane region" description="Helical" evidence="21">
    <location>
        <begin position="142"/>
        <end position="158"/>
    </location>
</feature>
<keyword evidence="8" id="KW-0133">Cell shape</keyword>
<evidence type="ECO:0000256" key="16">
    <source>
        <dbReference type="ARBA" id="ARBA00038053"/>
    </source>
</evidence>
<feature type="transmembrane region" description="Helical" evidence="21">
    <location>
        <begin position="302"/>
        <end position="326"/>
    </location>
</feature>